<evidence type="ECO:0000313" key="1">
    <source>
        <dbReference type="EMBL" id="CAB4196379.1"/>
    </source>
</evidence>
<organism evidence="1">
    <name type="scientific">uncultured Caudovirales phage</name>
    <dbReference type="NCBI Taxonomy" id="2100421"/>
    <lineage>
        <taxon>Viruses</taxon>
        <taxon>Duplodnaviria</taxon>
        <taxon>Heunggongvirae</taxon>
        <taxon>Uroviricota</taxon>
        <taxon>Caudoviricetes</taxon>
        <taxon>Peduoviridae</taxon>
        <taxon>Maltschvirus</taxon>
        <taxon>Maltschvirus maltsch</taxon>
    </lineage>
</organism>
<reference evidence="1" key="1">
    <citation type="submission" date="2020-05" db="EMBL/GenBank/DDBJ databases">
        <authorList>
            <person name="Chiriac C."/>
            <person name="Salcher M."/>
            <person name="Ghai R."/>
            <person name="Kavagutti S V."/>
        </authorList>
    </citation>
    <scope>NUCLEOTIDE SEQUENCE</scope>
</reference>
<name>A0A6J5RHE2_9CAUD</name>
<gene>
    <name evidence="1" type="ORF">UFOVP1299_80</name>
</gene>
<proteinExistence type="predicted"/>
<sequence>MAKEVYEQHLQSFNGVSAYVVTFGGERAATISFKYARTGGVICYLHWICSPMVRGRAGGGGYDKATAALEEAFSKLNEKLAHEIDEGEQVAYANVLESMKNSTGGSWEGRFKTAGFEVLRAI</sequence>
<accession>A0A6J5RHE2</accession>
<protein>
    <submittedName>
        <fullName evidence="1">Uncharacterized protein</fullName>
    </submittedName>
</protein>
<dbReference type="EMBL" id="LR797246">
    <property type="protein sequence ID" value="CAB4196379.1"/>
    <property type="molecule type" value="Genomic_DNA"/>
</dbReference>